<name>A0A222VR89_9PSEU</name>
<dbReference type="EMBL" id="FMZE01000005">
    <property type="protein sequence ID" value="SDD08036.1"/>
    <property type="molecule type" value="Genomic_DNA"/>
</dbReference>
<dbReference type="KEGG" id="pmad:BAY61_17140"/>
<dbReference type="RefSeq" id="WP_091805135.1">
    <property type="nucleotide sequence ID" value="NZ_CP016353.1"/>
</dbReference>
<dbReference type="AlphaFoldDB" id="A0A222VR89"/>
<sequence length="162" mass="16320">MPNTRPVAAYVLATLSSLGLAVAIAGAFLPWFYSGAVERNSFQAVGLVDHFELLDNAFAAPLLRGWVALPLISTVCVALYALRILRTAAAIVTVLSLLIGTVAALALVQGSGEAGMVGVTTIGPLITATGMTIALVAALGVFGTARGKRTGSAANTGAGVQP</sequence>
<dbReference type="OrthoDB" id="3691820at2"/>
<reference evidence="1 2" key="1">
    <citation type="submission" date="2016-10" db="EMBL/GenBank/DDBJ databases">
        <authorList>
            <person name="de Groot N.N."/>
        </authorList>
    </citation>
    <scope>NUCLEOTIDE SEQUENCE [LARGE SCALE GENOMIC DNA]</scope>
    <source>
        <strain evidence="1 2">CGMCC 4.5506</strain>
    </source>
</reference>
<gene>
    <name evidence="1" type="ORF">SAMN05421630_105477</name>
</gene>
<organism evidence="1 2">
    <name type="scientific">Prauserella marina</name>
    <dbReference type="NCBI Taxonomy" id="530584"/>
    <lineage>
        <taxon>Bacteria</taxon>
        <taxon>Bacillati</taxon>
        <taxon>Actinomycetota</taxon>
        <taxon>Actinomycetes</taxon>
        <taxon>Pseudonocardiales</taxon>
        <taxon>Pseudonocardiaceae</taxon>
        <taxon>Prauserella</taxon>
    </lineage>
</organism>
<evidence type="ECO:0000313" key="1">
    <source>
        <dbReference type="EMBL" id="SDD08036.1"/>
    </source>
</evidence>
<evidence type="ECO:0000313" key="2">
    <source>
        <dbReference type="Proteomes" id="UP000199494"/>
    </source>
</evidence>
<keyword evidence="2" id="KW-1185">Reference proteome</keyword>
<dbReference type="STRING" id="530584.SAMN05421630_105477"/>
<proteinExistence type="predicted"/>
<dbReference type="Proteomes" id="UP000199494">
    <property type="component" value="Unassembled WGS sequence"/>
</dbReference>
<protein>
    <submittedName>
        <fullName evidence="1">Uncharacterized protein</fullName>
    </submittedName>
</protein>
<accession>A0A222VR89</accession>